<evidence type="ECO:0000313" key="1">
    <source>
        <dbReference type="EMBL" id="EXJ69629.1"/>
    </source>
</evidence>
<proteinExistence type="predicted"/>
<evidence type="ECO:0000313" key="2">
    <source>
        <dbReference type="Proteomes" id="UP000019471"/>
    </source>
</evidence>
<accession>W9XGZ1</accession>
<dbReference type="STRING" id="1182543.W9XGZ1"/>
<comment type="caution">
    <text evidence="1">The sequence shown here is derived from an EMBL/GenBank/DDBJ whole genome shotgun (WGS) entry which is preliminary data.</text>
</comment>
<dbReference type="Proteomes" id="UP000019471">
    <property type="component" value="Unassembled WGS sequence"/>
</dbReference>
<reference evidence="1 2" key="1">
    <citation type="submission" date="2013-03" db="EMBL/GenBank/DDBJ databases">
        <title>The Genome Sequence of Cladophialophora psammophila CBS 110553.</title>
        <authorList>
            <consortium name="The Broad Institute Genomics Platform"/>
            <person name="Cuomo C."/>
            <person name="de Hoog S."/>
            <person name="Gorbushina A."/>
            <person name="Walker B."/>
            <person name="Young S.K."/>
            <person name="Zeng Q."/>
            <person name="Gargeya S."/>
            <person name="Fitzgerald M."/>
            <person name="Haas B."/>
            <person name="Abouelleil A."/>
            <person name="Allen A.W."/>
            <person name="Alvarado L."/>
            <person name="Arachchi H.M."/>
            <person name="Berlin A.M."/>
            <person name="Chapman S.B."/>
            <person name="Gainer-Dewar J."/>
            <person name="Goldberg J."/>
            <person name="Griggs A."/>
            <person name="Gujja S."/>
            <person name="Hansen M."/>
            <person name="Howarth C."/>
            <person name="Imamovic A."/>
            <person name="Ireland A."/>
            <person name="Larimer J."/>
            <person name="McCowan C."/>
            <person name="Murphy C."/>
            <person name="Pearson M."/>
            <person name="Poon T.W."/>
            <person name="Priest M."/>
            <person name="Roberts A."/>
            <person name="Saif S."/>
            <person name="Shea T."/>
            <person name="Sisk P."/>
            <person name="Sykes S."/>
            <person name="Wortman J."/>
            <person name="Nusbaum C."/>
            <person name="Birren B."/>
        </authorList>
    </citation>
    <scope>NUCLEOTIDE SEQUENCE [LARGE SCALE GENOMIC DNA]</scope>
    <source>
        <strain evidence="1 2">CBS 110553</strain>
    </source>
</reference>
<name>W9XGZ1_9EURO</name>
<dbReference type="EMBL" id="AMGX01000011">
    <property type="protein sequence ID" value="EXJ69629.1"/>
    <property type="molecule type" value="Genomic_DNA"/>
</dbReference>
<dbReference type="HOGENOM" id="CLU_594472_0_0_1"/>
<gene>
    <name evidence="1" type="ORF">A1O5_07665</name>
</gene>
<dbReference type="GeneID" id="19192371"/>
<protein>
    <submittedName>
        <fullName evidence="1">Uncharacterized protein</fullName>
    </submittedName>
</protein>
<dbReference type="OrthoDB" id="5423516at2759"/>
<organism evidence="1 2">
    <name type="scientific">Cladophialophora psammophila CBS 110553</name>
    <dbReference type="NCBI Taxonomy" id="1182543"/>
    <lineage>
        <taxon>Eukaryota</taxon>
        <taxon>Fungi</taxon>
        <taxon>Dikarya</taxon>
        <taxon>Ascomycota</taxon>
        <taxon>Pezizomycotina</taxon>
        <taxon>Eurotiomycetes</taxon>
        <taxon>Chaetothyriomycetidae</taxon>
        <taxon>Chaetothyriales</taxon>
        <taxon>Herpotrichiellaceae</taxon>
        <taxon>Cladophialophora</taxon>
    </lineage>
</organism>
<dbReference type="RefSeq" id="XP_007746444.1">
    <property type="nucleotide sequence ID" value="XM_007748254.1"/>
</dbReference>
<dbReference type="AlphaFoldDB" id="W9XGZ1"/>
<dbReference type="eggNOG" id="ENOG502SPHS">
    <property type="taxonomic scope" value="Eukaryota"/>
</dbReference>
<keyword evidence="2" id="KW-1185">Reference proteome</keyword>
<sequence>MPTLKDLVCHVQWADTGSPFPEYGTVYGDGVVEAYIAIPTHPQVFTIRLTSRKFIYDGLAMVVFIDGNYQCNRNRVNLQPAKKNLPEIRTNIDFLVRQKEKPMGDGTYMGRQWRFDDCNLGESILEEASSKLMLRYQSQNSPRALMSATSMIWERSKSWSCDAIATIVKIVNARRPLQVSTAGSWMTKRMLEKGRKNLVLTAIQTPKITLQKLNILTLNHRTPSVGFLPYSMDLPTGGLASLAIQEMPCQMGILDGIGKHMLDTLLLMARRKDHNTRRIIVYLLGIMKNHDEQGTPIMTLRPLLHMHPRRIRLLRVSDQRGMFTSTTVTGEGRSPVAIIQDTTTNPITLGSDMINMHTPTLVPVTIARNTIDIAILTPTILFLLKAGITCTILIGKSTGHTLSRTKSTKALSHVLLWTVTLRNIHTIGHLFKGLYLRLSKHTGLQHLAALKRIFRTLFRQ</sequence>